<dbReference type="PROSITE" id="PS50902">
    <property type="entry name" value="FLAVODOXIN_LIKE"/>
    <property type="match status" value="1"/>
</dbReference>
<dbReference type="InterPro" id="IPR017927">
    <property type="entry name" value="FAD-bd_FR_type"/>
</dbReference>
<dbReference type="GO" id="GO:0010181">
    <property type="term" value="F:FMN binding"/>
    <property type="evidence" value="ECO:0007669"/>
    <property type="project" value="InterPro"/>
</dbReference>
<keyword evidence="8" id="KW-0028">Amino-acid biosynthesis</keyword>
<dbReference type="SUPFAM" id="SSF63380">
    <property type="entry name" value="Riboflavin synthase domain-like"/>
    <property type="match status" value="1"/>
</dbReference>
<evidence type="ECO:0000256" key="7">
    <source>
        <dbReference type="ARBA" id="ARBA00023002"/>
    </source>
</evidence>
<dbReference type="GO" id="GO:0016491">
    <property type="term" value="F:oxidoreductase activity"/>
    <property type="evidence" value="ECO:0007669"/>
    <property type="project" value="UniProtKB-KW"/>
</dbReference>
<dbReference type="InterPro" id="IPR017938">
    <property type="entry name" value="Riboflavin_synthase-like_b-brl"/>
</dbReference>
<comment type="caution">
    <text evidence="12">The sequence shown here is derived from an EMBL/GenBank/DDBJ whole genome shotgun (WGS) entry which is preliminary data.</text>
</comment>
<evidence type="ECO:0000259" key="10">
    <source>
        <dbReference type="PROSITE" id="PS50902"/>
    </source>
</evidence>
<dbReference type="Proteomes" id="UP000019402">
    <property type="component" value="Unassembled WGS sequence"/>
</dbReference>
<keyword evidence="9" id="KW-0472">Membrane</keyword>
<dbReference type="InterPro" id="IPR023173">
    <property type="entry name" value="NADPH_Cyt_P450_Rdtase_alpha"/>
</dbReference>
<dbReference type="Pfam" id="PF00258">
    <property type="entry name" value="Flavodoxin_1"/>
    <property type="match status" value="1"/>
</dbReference>
<sequence>MLLSGWILWFPKRWKGLRRALTIKRKEGNSRFILDLHNVLGFYFIPVMLWISILGLYISFPWVKSALIVALGGNPVISQSTGDERAQVNSELSASFAESLAKIMAQKEDAKEETPQPIISLDSITRISNKLLPYQAITTIKLPDKDNSWISVTKINRENVLNALLPDLIELNKKGELKNMELFRDKSLSEQFIALSLPMHTGEILGWPSLILYFITCLVAMSLPVTGTWLWYKRLKNKWRLQMPAKSHTQTKKTHKNIQDNWLIAYASKSGNSKLVAQKAQQHFSDHGIRIKCKSISKVDLTTIPHLDKLFIVISTDGEGVPPPSANAFFHYLDHDTPNLDKLNYAICALGDSSYAYFCQAGKMLDTRLSALGGTAILSRVDCDTDFAKPATAWIKEVVAKTNHNEYNNTLSKDIKINAISEQVARIKQVQPITNGTSEKPCYHLVLQTHDSLTHIKPGDSIEIKPENPHWIVKALGEKIGIMTATPSYMYLQKNVELTSVSEKTARRYCEASENQDLAALLNNQHKAKRYLSKANFLDLLNDFPAHLDFQKLKEIAPSIKNRYYSIASCTETYPNEIHLTVKAIRYLFNNSIHEGAASIQITEKLKEGNTLTFKHYPNLEFRLPQQDSPLIMIGVGTGIAPFRAFLQNYQHRNIKNKCWLIWGDKNHACDYLYKDELQHFKKEGILQRMDLVFSRDGNKRQHVQDLLPIHTNEIINYLSQGAHLYVCGSMKMAADVKHTLTALLTGTSEDMDKLMQEERYHEDAY</sequence>
<dbReference type="GO" id="GO:0019344">
    <property type="term" value="P:cysteine biosynthetic process"/>
    <property type="evidence" value="ECO:0007669"/>
    <property type="project" value="UniProtKB-KW"/>
</dbReference>
<dbReference type="STRING" id="869213.GCA_000517085_03430"/>
<dbReference type="Pfam" id="PF00667">
    <property type="entry name" value="FAD_binding_1"/>
    <property type="match status" value="1"/>
</dbReference>
<dbReference type="Gene3D" id="3.40.50.80">
    <property type="entry name" value="Nucleotide-binding domain of ferredoxin-NADP reductase (FNR) module"/>
    <property type="match status" value="1"/>
</dbReference>
<dbReference type="EMBL" id="BAMD01000009">
    <property type="protein sequence ID" value="GAF02433.1"/>
    <property type="molecule type" value="Genomic_DNA"/>
</dbReference>
<evidence type="ECO:0000256" key="9">
    <source>
        <dbReference type="SAM" id="Phobius"/>
    </source>
</evidence>
<evidence type="ECO:0000256" key="2">
    <source>
        <dbReference type="ARBA" id="ARBA00001974"/>
    </source>
</evidence>
<protein>
    <submittedName>
        <fullName evidence="12">Sulfite reductase</fullName>
    </submittedName>
</protein>
<evidence type="ECO:0000256" key="8">
    <source>
        <dbReference type="ARBA" id="ARBA00023192"/>
    </source>
</evidence>
<evidence type="ECO:0000256" key="5">
    <source>
        <dbReference type="ARBA" id="ARBA00022827"/>
    </source>
</evidence>
<dbReference type="InterPro" id="IPR039261">
    <property type="entry name" value="FNR_nucleotide-bd"/>
</dbReference>
<dbReference type="Gene3D" id="1.20.990.10">
    <property type="entry name" value="NADPH-cytochrome p450 Reductase, Chain A, domain 3"/>
    <property type="match status" value="1"/>
</dbReference>
<dbReference type="GO" id="GO:0050660">
    <property type="term" value="F:flavin adenine dinucleotide binding"/>
    <property type="evidence" value="ECO:0007669"/>
    <property type="project" value="TreeGrafter"/>
</dbReference>
<keyword evidence="4" id="KW-0288">FMN</keyword>
<keyword evidence="8" id="KW-0198">Cysteine biosynthesis</keyword>
<evidence type="ECO:0000256" key="1">
    <source>
        <dbReference type="ARBA" id="ARBA00001917"/>
    </source>
</evidence>
<dbReference type="InterPro" id="IPR005625">
    <property type="entry name" value="PepSY-ass_TM"/>
</dbReference>
<keyword evidence="13" id="KW-1185">Reference proteome</keyword>
<dbReference type="OrthoDB" id="9789468at2"/>
<evidence type="ECO:0000313" key="12">
    <source>
        <dbReference type="EMBL" id="GAF02433.1"/>
    </source>
</evidence>
<evidence type="ECO:0000256" key="3">
    <source>
        <dbReference type="ARBA" id="ARBA00022630"/>
    </source>
</evidence>
<dbReference type="eggNOG" id="COG3182">
    <property type="taxonomic scope" value="Bacteria"/>
</dbReference>
<name>W7Y4C3_9BACT</name>
<evidence type="ECO:0000256" key="4">
    <source>
        <dbReference type="ARBA" id="ARBA00022643"/>
    </source>
</evidence>
<dbReference type="Gene3D" id="3.40.50.360">
    <property type="match status" value="1"/>
</dbReference>
<dbReference type="PROSITE" id="PS51384">
    <property type="entry name" value="FAD_FR"/>
    <property type="match status" value="1"/>
</dbReference>
<feature type="transmembrane region" description="Helical" evidence="9">
    <location>
        <begin position="210"/>
        <end position="232"/>
    </location>
</feature>
<dbReference type="InterPro" id="IPR001709">
    <property type="entry name" value="Flavoprot_Pyr_Nucl_cyt_Rdtase"/>
</dbReference>
<keyword evidence="9" id="KW-1133">Transmembrane helix</keyword>
<evidence type="ECO:0000259" key="11">
    <source>
        <dbReference type="PROSITE" id="PS51384"/>
    </source>
</evidence>
<comment type="cofactor">
    <cofactor evidence="1">
        <name>FMN</name>
        <dbReference type="ChEBI" id="CHEBI:58210"/>
    </cofactor>
</comment>
<keyword evidence="3" id="KW-0285">Flavoprotein</keyword>
<feature type="domain" description="FAD-binding FR-type" evidence="11">
    <location>
        <begin position="420"/>
        <end position="625"/>
    </location>
</feature>
<feature type="domain" description="Flavodoxin-like" evidence="10">
    <location>
        <begin position="262"/>
        <end position="399"/>
    </location>
</feature>
<dbReference type="GO" id="GO:0005829">
    <property type="term" value="C:cytosol"/>
    <property type="evidence" value="ECO:0007669"/>
    <property type="project" value="TreeGrafter"/>
</dbReference>
<dbReference type="SUPFAM" id="SSF52218">
    <property type="entry name" value="Flavoproteins"/>
    <property type="match status" value="1"/>
</dbReference>
<dbReference type="SUPFAM" id="SSF52343">
    <property type="entry name" value="Ferredoxin reductase-like, C-terminal NADP-linked domain"/>
    <property type="match status" value="1"/>
</dbReference>
<dbReference type="AlphaFoldDB" id="W7Y4C3"/>
<keyword evidence="7" id="KW-0560">Oxidoreductase</keyword>
<accession>W7Y4C3</accession>
<dbReference type="InterPro" id="IPR001433">
    <property type="entry name" value="OxRdtase_FAD/NAD-bd"/>
</dbReference>
<dbReference type="Pfam" id="PF00175">
    <property type="entry name" value="NAD_binding_1"/>
    <property type="match status" value="1"/>
</dbReference>
<organism evidence="12 13">
    <name type="scientific">Saccharicrinis fermentans DSM 9555 = JCM 21142</name>
    <dbReference type="NCBI Taxonomy" id="869213"/>
    <lineage>
        <taxon>Bacteria</taxon>
        <taxon>Pseudomonadati</taxon>
        <taxon>Bacteroidota</taxon>
        <taxon>Bacteroidia</taxon>
        <taxon>Marinilabiliales</taxon>
        <taxon>Marinilabiliaceae</taxon>
        <taxon>Saccharicrinis</taxon>
    </lineage>
</organism>
<dbReference type="InterPro" id="IPR029039">
    <property type="entry name" value="Flavoprotein-like_sf"/>
</dbReference>
<dbReference type="PRINTS" id="PR00369">
    <property type="entry name" value="FLAVODOXIN"/>
</dbReference>
<keyword evidence="9" id="KW-0812">Transmembrane</keyword>
<proteinExistence type="predicted"/>
<reference evidence="12 13" key="1">
    <citation type="journal article" date="2014" name="Genome Announc.">
        <title>Draft Genome Sequence of Cytophaga fermentans JCM 21142T, a Facultative Anaerobe Isolated from Marine Mud.</title>
        <authorList>
            <person name="Starns D."/>
            <person name="Oshima K."/>
            <person name="Suda W."/>
            <person name="Iino T."/>
            <person name="Yuki M."/>
            <person name="Inoue J."/>
            <person name="Kitamura K."/>
            <person name="Iida T."/>
            <person name="Darby A."/>
            <person name="Hattori M."/>
            <person name="Ohkuma M."/>
        </authorList>
    </citation>
    <scope>NUCLEOTIDE SEQUENCE [LARGE SCALE GENOMIC DNA]</scope>
    <source>
        <strain evidence="12 13">JCM 21142</strain>
    </source>
</reference>
<dbReference type="PANTHER" id="PTHR19384:SF128">
    <property type="entry name" value="NADPH OXIDOREDUCTASE A"/>
    <property type="match status" value="1"/>
</dbReference>
<dbReference type="Gene3D" id="2.40.30.10">
    <property type="entry name" value="Translation factors"/>
    <property type="match status" value="1"/>
</dbReference>
<dbReference type="Pfam" id="PF03929">
    <property type="entry name" value="PepSY_TM"/>
    <property type="match status" value="1"/>
</dbReference>
<dbReference type="InterPro" id="IPR001094">
    <property type="entry name" value="Flavdoxin-like"/>
</dbReference>
<dbReference type="eggNOG" id="COG0369">
    <property type="taxonomic scope" value="Bacteria"/>
</dbReference>
<comment type="cofactor">
    <cofactor evidence="2">
        <name>FAD</name>
        <dbReference type="ChEBI" id="CHEBI:57692"/>
    </cofactor>
</comment>
<dbReference type="InterPro" id="IPR008254">
    <property type="entry name" value="Flavodoxin/NO_synth"/>
</dbReference>
<gene>
    <name evidence="12" type="ORF">JCM21142_31067</name>
</gene>
<keyword evidence="5" id="KW-0274">FAD</keyword>
<dbReference type="InterPro" id="IPR003097">
    <property type="entry name" value="CysJ-like_FAD-binding"/>
</dbReference>
<feature type="transmembrane region" description="Helical" evidence="9">
    <location>
        <begin position="40"/>
        <end position="60"/>
    </location>
</feature>
<evidence type="ECO:0000313" key="13">
    <source>
        <dbReference type="Proteomes" id="UP000019402"/>
    </source>
</evidence>
<dbReference type="PRINTS" id="PR00371">
    <property type="entry name" value="FPNCR"/>
</dbReference>
<evidence type="ECO:0000256" key="6">
    <source>
        <dbReference type="ARBA" id="ARBA00022857"/>
    </source>
</evidence>
<dbReference type="PANTHER" id="PTHR19384">
    <property type="entry name" value="NITRIC OXIDE SYNTHASE-RELATED"/>
    <property type="match status" value="1"/>
</dbReference>
<keyword evidence="6" id="KW-0521">NADP</keyword>